<dbReference type="PROSITE" id="PS50931">
    <property type="entry name" value="HTH_LYSR"/>
    <property type="match status" value="1"/>
</dbReference>
<dbReference type="PANTHER" id="PTHR30126:SF39">
    <property type="entry name" value="HTH-TYPE TRANSCRIPTIONAL REGULATOR CYSL"/>
    <property type="match status" value="1"/>
</dbReference>
<dbReference type="OrthoDB" id="9808620at2"/>
<evidence type="ECO:0000256" key="3">
    <source>
        <dbReference type="ARBA" id="ARBA00023125"/>
    </source>
</evidence>
<protein>
    <submittedName>
        <fullName evidence="6">Transcriptional regulator, LysR family</fullName>
    </submittedName>
</protein>
<dbReference type="NCBIfam" id="NF040786">
    <property type="entry name" value="LysR_Sec_metab"/>
    <property type="match status" value="1"/>
</dbReference>
<dbReference type="InterPro" id="IPR005119">
    <property type="entry name" value="LysR_subst-bd"/>
</dbReference>
<evidence type="ECO:0000256" key="4">
    <source>
        <dbReference type="ARBA" id="ARBA00023163"/>
    </source>
</evidence>
<dbReference type="InterPro" id="IPR036390">
    <property type="entry name" value="WH_DNA-bd_sf"/>
</dbReference>
<dbReference type="FunFam" id="1.10.10.10:FF:000001">
    <property type="entry name" value="LysR family transcriptional regulator"/>
    <property type="match status" value="1"/>
</dbReference>
<gene>
    <name evidence="6" type="ORF">DSOUD_1247</name>
</gene>
<evidence type="ECO:0000313" key="6">
    <source>
        <dbReference type="EMBL" id="ALC16028.1"/>
    </source>
</evidence>
<keyword evidence="7" id="KW-1185">Reference proteome</keyword>
<dbReference type="RefSeq" id="WP_053550179.1">
    <property type="nucleotide sequence ID" value="NZ_CP010802.1"/>
</dbReference>
<evidence type="ECO:0000256" key="2">
    <source>
        <dbReference type="ARBA" id="ARBA00023015"/>
    </source>
</evidence>
<dbReference type="SUPFAM" id="SSF53850">
    <property type="entry name" value="Periplasmic binding protein-like II"/>
    <property type="match status" value="1"/>
</dbReference>
<dbReference type="KEGG" id="des:DSOUD_1247"/>
<dbReference type="AlphaFoldDB" id="A0A0M4CVZ0"/>
<dbReference type="PANTHER" id="PTHR30126">
    <property type="entry name" value="HTH-TYPE TRANSCRIPTIONAL REGULATOR"/>
    <property type="match status" value="1"/>
</dbReference>
<dbReference type="Gene3D" id="3.40.190.290">
    <property type="match status" value="1"/>
</dbReference>
<dbReference type="SUPFAM" id="SSF46785">
    <property type="entry name" value="Winged helix' DNA-binding domain"/>
    <property type="match status" value="1"/>
</dbReference>
<dbReference type="Proteomes" id="UP000057158">
    <property type="component" value="Chromosome"/>
</dbReference>
<keyword evidence="2" id="KW-0805">Transcription regulation</keyword>
<name>A0A0M4CVZ0_9BACT</name>
<dbReference type="Gene3D" id="1.10.10.10">
    <property type="entry name" value="Winged helix-like DNA-binding domain superfamily/Winged helix DNA-binding domain"/>
    <property type="match status" value="1"/>
</dbReference>
<reference evidence="6 7" key="1">
    <citation type="submission" date="2015-07" db="EMBL/GenBank/DDBJ databases">
        <title>Isolation and Genomic Characterization of a Novel Halophilic Metal-Reducing Deltaproteobacterium from the Deep Subsurface.</title>
        <authorList>
            <person name="Badalamenti J.P."/>
            <person name="Summers Z.M."/>
            <person name="Gralnick J.A."/>
            <person name="Bond D.R."/>
        </authorList>
    </citation>
    <scope>NUCLEOTIDE SEQUENCE [LARGE SCALE GENOMIC DNA]</scope>
    <source>
        <strain evidence="6 7">WTL</strain>
    </source>
</reference>
<dbReference type="STRING" id="1603606.DSOUD_1247"/>
<dbReference type="InterPro" id="IPR047788">
    <property type="entry name" value="LysR-like_Sec_metab"/>
</dbReference>
<comment type="similarity">
    <text evidence="1">Belongs to the LysR transcriptional regulatory family.</text>
</comment>
<dbReference type="GO" id="GO:0000976">
    <property type="term" value="F:transcription cis-regulatory region binding"/>
    <property type="evidence" value="ECO:0007669"/>
    <property type="project" value="TreeGrafter"/>
</dbReference>
<dbReference type="Pfam" id="PF00126">
    <property type="entry name" value="HTH_1"/>
    <property type="match status" value="1"/>
</dbReference>
<evidence type="ECO:0000259" key="5">
    <source>
        <dbReference type="PROSITE" id="PS50931"/>
    </source>
</evidence>
<keyword evidence="4" id="KW-0804">Transcription</keyword>
<sequence length="298" mass="32238">MDIKRLEVFCKVVELKSFTRAAEAVFLAQPTVSEIVRQLEETFGEKLLDRLGREVLPTPVGEVVYRYALGIVGLQKEAFEAVASFAGTVSGTLRLGAGTVPGTYLLPRLLESFRSLYPAVRFGLKIAGTARVAEELAAGGIELAVTGAVRTSPQLEWEKIFVDELVLTVFPQHPWARRESVSVEELSGEPFLLREEGSGTRTALAEALGERGFEASGLQVVAEMDSSEAIRQGIRARLGISILSSLVIAEDLAAGLLVGVPLQGVQLQRPLFVARRRNRKLSPAAASFLDHLRASLSA</sequence>
<dbReference type="InterPro" id="IPR000847">
    <property type="entry name" value="LysR_HTH_N"/>
</dbReference>
<dbReference type="EMBL" id="CP010802">
    <property type="protein sequence ID" value="ALC16028.1"/>
    <property type="molecule type" value="Genomic_DNA"/>
</dbReference>
<dbReference type="InterPro" id="IPR036388">
    <property type="entry name" value="WH-like_DNA-bd_sf"/>
</dbReference>
<feature type="domain" description="HTH lysR-type" evidence="5">
    <location>
        <begin position="1"/>
        <end position="58"/>
    </location>
</feature>
<dbReference type="PRINTS" id="PR00039">
    <property type="entry name" value="HTHLYSR"/>
</dbReference>
<dbReference type="PATRIC" id="fig|1603606.3.peg.1362"/>
<keyword evidence="3" id="KW-0238">DNA-binding</keyword>
<evidence type="ECO:0000313" key="7">
    <source>
        <dbReference type="Proteomes" id="UP000057158"/>
    </source>
</evidence>
<accession>A0A0M4CVZ0</accession>
<dbReference type="CDD" id="cd08420">
    <property type="entry name" value="PBP2_CysL_like"/>
    <property type="match status" value="1"/>
</dbReference>
<organism evidence="6 7">
    <name type="scientific">Desulfuromonas soudanensis</name>
    <dbReference type="NCBI Taxonomy" id="1603606"/>
    <lineage>
        <taxon>Bacteria</taxon>
        <taxon>Pseudomonadati</taxon>
        <taxon>Thermodesulfobacteriota</taxon>
        <taxon>Desulfuromonadia</taxon>
        <taxon>Desulfuromonadales</taxon>
        <taxon>Desulfuromonadaceae</taxon>
        <taxon>Desulfuromonas</taxon>
    </lineage>
</organism>
<proteinExistence type="inferred from homology"/>
<dbReference type="Pfam" id="PF03466">
    <property type="entry name" value="LysR_substrate"/>
    <property type="match status" value="1"/>
</dbReference>
<evidence type="ECO:0000256" key="1">
    <source>
        <dbReference type="ARBA" id="ARBA00009437"/>
    </source>
</evidence>
<dbReference type="GO" id="GO:0003700">
    <property type="term" value="F:DNA-binding transcription factor activity"/>
    <property type="evidence" value="ECO:0007669"/>
    <property type="project" value="InterPro"/>
</dbReference>